<keyword evidence="5" id="KW-0472">Membrane</keyword>
<dbReference type="NCBIfam" id="NF009977">
    <property type="entry name" value="PRK13442.1"/>
    <property type="match status" value="1"/>
</dbReference>
<evidence type="ECO:0000256" key="4">
    <source>
        <dbReference type="ARBA" id="ARBA00023065"/>
    </source>
</evidence>
<gene>
    <name evidence="8" type="ORF">RM52_06325</name>
</gene>
<evidence type="ECO:0000256" key="2">
    <source>
        <dbReference type="ARBA" id="ARBA00005712"/>
    </source>
</evidence>
<proteinExistence type="inferred from homology"/>
<evidence type="ECO:0000313" key="8">
    <source>
        <dbReference type="EMBL" id="KIC58333.1"/>
    </source>
</evidence>
<dbReference type="SUPFAM" id="SSF51344">
    <property type="entry name" value="Epsilon subunit of F1F0-ATP synthase N-terminal domain"/>
    <property type="match status" value="1"/>
</dbReference>
<evidence type="ECO:0000256" key="3">
    <source>
        <dbReference type="ARBA" id="ARBA00022448"/>
    </source>
</evidence>
<keyword evidence="6" id="KW-0139">CF(1)</keyword>
<sequence>MALTVTLVSAEEEVWHGEANLVVAKTVEGEIGFMTGHEPVLAILAEGQVRITQSDGTKVVASAQDGFLSMEGNELTIVAGHAALES</sequence>
<organism evidence="8 9">
    <name type="scientific">Microbacterium hominis</name>
    <dbReference type="NCBI Taxonomy" id="162426"/>
    <lineage>
        <taxon>Bacteria</taxon>
        <taxon>Bacillati</taxon>
        <taxon>Actinomycetota</taxon>
        <taxon>Actinomycetes</taxon>
        <taxon>Micrococcales</taxon>
        <taxon>Microbacteriaceae</taxon>
        <taxon>Microbacterium</taxon>
    </lineage>
</organism>
<dbReference type="InterPro" id="IPR020546">
    <property type="entry name" value="ATP_synth_F1_dsu/esu_N"/>
</dbReference>
<evidence type="ECO:0000256" key="6">
    <source>
        <dbReference type="ARBA" id="ARBA00023196"/>
    </source>
</evidence>
<comment type="subcellular location">
    <subcellularLocation>
        <location evidence="1">Cell membrane</location>
        <topology evidence="1">Peripheral membrane protein</topology>
    </subcellularLocation>
</comment>
<keyword evidence="6" id="KW-0066">ATP synthesis</keyword>
<evidence type="ECO:0000256" key="1">
    <source>
        <dbReference type="ARBA" id="ARBA00004202"/>
    </source>
</evidence>
<keyword evidence="3" id="KW-0813">Transport</keyword>
<comment type="caution">
    <text evidence="8">The sequence shown here is derived from an EMBL/GenBank/DDBJ whole genome shotgun (WGS) entry which is preliminary data.</text>
</comment>
<evidence type="ECO:0000256" key="5">
    <source>
        <dbReference type="ARBA" id="ARBA00023136"/>
    </source>
</evidence>
<comment type="similarity">
    <text evidence="2">Belongs to the ATPase epsilon chain family.</text>
</comment>
<accession>A0A0B4DVS1</accession>
<dbReference type="Proteomes" id="UP000031202">
    <property type="component" value="Unassembled WGS sequence"/>
</dbReference>
<name>A0A0B4DVS1_9MICO</name>
<dbReference type="AlphaFoldDB" id="A0A0B4DVS1"/>
<dbReference type="GO" id="GO:0046933">
    <property type="term" value="F:proton-transporting ATP synthase activity, rotational mechanism"/>
    <property type="evidence" value="ECO:0007669"/>
    <property type="project" value="InterPro"/>
</dbReference>
<dbReference type="InterPro" id="IPR036771">
    <property type="entry name" value="ATPsynth_dsu/esu_N"/>
</dbReference>
<dbReference type="Gene3D" id="2.60.15.10">
    <property type="entry name" value="F0F1 ATP synthase delta/epsilon subunit, N-terminal"/>
    <property type="match status" value="1"/>
</dbReference>
<protein>
    <submittedName>
        <fullName evidence="8">ATP synthase F0F1 subunit epsilon</fullName>
    </submittedName>
</protein>
<dbReference type="GO" id="GO:0005886">
    <property type="term" value="C:plasma membrane"/>
    <property type="evidence" value="ECO:0007669"/>
    <property type="project" value="UniProtKB-SubCell"/>
</dbReference>
<dbReference type="Pfam" id="PF02823">
    <property type="entry name" value="ATP-synt_DE_N"/>
    <property type="match status" value="1"/>
</dbReference>
<reference evidence="8 9" key="1">
    <citation type="submission" date="2014-12" db="EMBL/GenBank/DDBJ databases">
        <title>Genome sequencing of Microbacterium hominis TPW29.</title>
        <authorList>
            <person name="Tan P.W."/>
            <person name="Chan K.-G."/>
        </authorList>
    </citation>
    <scope>NUCLEOTIDE SEQUENCE [LARGE SCALE GENOMIC DNA]</scope>
    <source>
        <strain evidence="8 9">TPW29</strain>
    </source>
</reference>
<dbReference type="RefSeq" id="WP_039414524.1">
    <property type="nucleotide sequence ID" value="NZ_JWSZ01000008.1"/>
</dbReference>
<dbReference type="EMBL" id="JWSZ01000008">
    <property type="protein sequence ID" value="KIC58333.1"/>
    <property type="molecule type" value="Genomic_DNA"/>
</dbReference>
<dbReference type="CDD" id="cd12152">
    <property type="entry name" value="F1-ATPase_delta"/>
    <property type="match status" value="1"/>
</dbReference>
<evidence type="ECO:0000313" key="9">
    <source>
        <dbReference type="Proteomes" id="UP000031202"/>
    </source>
</evidence>
<feature type="domain" description="ATP synthase F1 complex delta/epsilon subunit N-terminal" evidence="7">
    <location>
        <begin position="3"/>
        <end position="82"/>
    </location>
</feature>
<evidence type="ECO:0000259" key="7">
    <source>
        <dbReference type="Pfam" id="PF02823"/>
    </source>
</evidence>
<keyword evidence="4" id="KW-0406">Ion transport</keyword>
<dbReference type="InterPro" id="IPR001469">
    <property type="entry name" value="ATP_synth_F1_dsu/esu"/>
</dbReference>
<dbReference type="GO" id="GO:0045259">
    <property type="term" value="C:proton-transporting ATP synthase complex"/>
    <property type="evidence" value="ECO:0007669"/>
    <property type="project" value="UniProtKB-KW"/>
</dbReference>